<dbReference type="InterPro" id="IPR007712">
    <property type="entry name" value="RelE/ParE_toxin"/>
</dbReference>
<sequence length="101" mass="11450">MAYDVTFTEPAERDKDKIVAYCLVTLGNRGAATRFLDALDNVVENLSRALEMYPRATEGRAAEEGYRKAVLLSYVLLYRLSGESVEIARIFHSKQDYARLL</sequence>
<gene>
    <name evidence="2" type="ORF">QUW25_01615</name>
</gene>
<proteinExistence type="predicted"/>
<organism evidence="2 3">
    <name type="scientific">Thermophilibacter provencensis</name>
    <dbReference type="NCBI Taxonomy" id="1852386"/>
    <lineage>
        <taxon>Bacteria</taxon>
        <taxon>Bacillati</taxon>
        <taxon>Actinomycetota</taxon>
        <taxon>Coriobacteriia</taxon>
        <taxon>Coriobacteriales</taxon>
        <taxon>Atopobiaceae</taxon>
        <taxon>Thermophilibacter</taxon>
    </lineage>
</organism>
<name>A0ABT7V1B6_9ACTN</name>
<evidence type="ECO:0000256" key="1">
    <source>
        <dbReference type="ARBA" id="ARBA00022649"/>
    </source>
</evidence>
<keyword evidence="3" id="KW-1185">Reference proteome</keyword>
<dbReference type="Proteomes" id="UP001529256">
    <property type="component" value="Unassembled WGS sequence"/>
</dbReference>
<dbReference type="EMBL" id="JAUDEA010000002">
    <property type="protein sequence ID" value="MDM8270388.1"/>
    <property type="molecule type" value="Genomic_DNA"/>
</dbReference>
<keyword evidence="1" id="KW-1277">Toxin-antitoxin system</keyword>
<protein>
    <submittedName>
        <fullName evidence="2">Type II toxin-antitoxin system RelE/ParE family toxin</fullName>
    </submittedName>
</protein>
<reference evidence="2" key="1">
    <citation type="submission" date="2023-06" db="EMBL/GenBank/DDBJ databases">
        <title>Identification and characterization of horizontal gene transfer across gut microbiota members of farm animals based on homology search.</title>
        <authorList>
            <person name="Schwarzerova J."/>
            <person name="Nykrynova M."/>
            <person name="Jureckova K."/>
            <person name="Cejkova D."/>
            <person name="Rychlik I."/>
        </authorList>
    </citation>
    <scope>NUCLEOTIDE SEQUENCE</scope>
    <source>
        <strain evidence="2">153_Feed</strain>
    </source>
</reference>
<comment type="caution">
    <text evidence="2">The sequence shown here is derived from an EMBL/GenBank/DDBJ whole genome shotgun (WGS) entry which is preliminary data.</text>
</comment>
<evidence type="ECO:0000313" key="2">
    <source>
        <dbReference type="EMBL" id="MDM8270388.1"/>
    </source>
</evidence>
<evidence type="ECO:0000313" key="3">
    <source>
        <dbReference type="Proteomes" id="UP001529256"/>
    </source>
</evidence>
<dbReference type="InterPro" id="IPR035093">
    <property type="entry name" value="RelE/ParE_toxin_dom_sf"/>
</dbReference>
<dbReference type="RefSeq" id="WP_289510493.1">
    <property type="nucleotide sequence ID" value="NZ_JAUDEA010000002.1"/>
</dbReference>
<accession>A0ABT7V1B6</accession>
<dbReference type="Gene3D" id="3.30.2310.20">
    <property type="entry name" value="RelE-like"/>
    <property type="match status" value="1"/>
</dbReference>
<dbReference type="Pfam" id="PF05016">
    <property type="entry name" value="ParE_toxin"/>
    <property type="match status" value="1"/>
</dbReference>
<reference evidence="2" key="2">
    <citation type="submission" date="2023-06" db="EMBL/GenBank/DDBJ databases">
        <authorList>
            <person name="Zeman M."/>
            <person name="Kubasova T."/>
            <person name="Jahodarova E."/>
            <person name="Nykrynova M."/>
            <person name="Rychlik I."/>
        </authorList>
    </citation>
    <scope>NUCLEOTIDE SEQUENCE</scope>
    <source>
        <strain evidence="2">153_Feed</strain>
    </source>
</reference>